<keyword evidence="1" id="KW-0732">Signal</keyword>
<feature type="chain" id="PRO_5047154112" evidence="1">
    <location>
        <begin position="28"/>
        <end position="118"/>
    </location>
</feature>
<organism evidence="3 4">
    <name type="scientific">Mycobacterium paraterrae</name>
    <dbReference type="NCBI Taxonomy" id="577492"/>
    <lineage>
        <taxon>Bacteria</taxon>
        <taxon>Bacillati</taxon>
        <taxon>Actinomycetota</taxon>
        <taxon>Actinomycetes</taxon>
        <taxon>Mycobacteriales</taxon>
        <taxon>Mycobacteriaceae</taxon>
        <taxon>Mycobacterium</taxon>
    </lineage>
</organism>
<feature type="signal peptide" evidence="1">
    <location>
        <begin position="1"/>
        <end position="27"/>
    </location>
</feature>
<protein>
    <submittedName>
        <fullName evidence="3">DUF732 domain-containing protein</fullName>
    </submittedName>
</protein>
<dbReference type="Proteomes" id="UP001055336">
    <property type="component" value="Chromosome"/>
</dbReference>
<keyword evidence="4" id="KW-1185">Reference proteome</keyword>
<accession>A0ABY3VGZ3</accession>
<proteinExistence type="predicted"/>
<evidence type="ECO:0000256" key="1">
    <source>
        <dbReference type="SAM" id="SignalP"/>
    </source>
</evidence>
<evidence type="ECO:0000313" key="3">
    <source>
        <dbReference type="EMBL" id="UMB68623.1"/>
    </source>
</evidence>
<dbReference type="RefSeq" id="WP_240259756.1">
    <property type="nucleotide sequence ID" value="NZ_CP092488.2"/>
</dbReference>
<feature type="domain" description="DUF732" evidence="2">
    <location>
        <begin position="30"/>
        <end position="98"/>
    </location>
</feature>
<dbReference type="InterPro" id="IPR007969">
    <property type="entry name" value="DUF732"/>
</dbReference>
<evidence type="ECO:0000313" key="4">
    <source>
        <dbReference type="Proteomes" id="UP001055336"/>
    </source>
</evidence>
<reference evidence="3" key="1">
    <citation type="submission" date="2022-08" db="EMBL/GenBank/DDBJ databases">
        <title>Whole genome sequencing of non-tuberculosis mycobacteria type-strains.</title>
        <authorList>
            <person name="Igarashi Y."/>
            <person name="Osugi A."/>
            <person name="Mitarai S."/>
        </authorList>
    </citation>
    <scope>NUCLEOTIDE SEQUENCE</scope>
    <source>
        <strain evidence="3">DSM 45127</strain>
    </source>
</reference>
<evidence type="ECO:0000259" key="2">
    <source>
        <dbReference type="Pfam" id="PF05305"/>
    </source>
</evidence>
<gene>
    <name evidence="3" type="ORF">MKK62_19760</name>
</gene>
<sequence>MTKRRAKRWAATAMTGVALFAAPLAHASPDDALLAQLKADGIAGPSDAVLLTSAHSACDLLATMNGDEVGTAVHEQTRLDDNQSTVFVADAMHYLCPERDHSGGQIWQTTHPGGQALQ</sequence>
<dbReference type="EMBL" id="CP092488">
    <property type="protein sequence ID" value="UMB68623.1"/>
    <property type="molecule type" value="Genomic_DNA"/>
</dbReference>
<name>A0ABY3VGZ3_9MYCO</name>
<dbReference type="Pfam" id="PF05305">
    <property type="entry name" value="DUF732"/>
    <property type="match status" value="1"/>
</dbReference>